<protein>
    <submittedName>
        <fullName evidence="1">Uncharacterized protein</fullName>
    </submittedName>
</protein>
<keyword evidence="2" id="KW-1185">Reference proteome</keyword>
<dbReference type="EMBL" id="JBHUGS010000003">
    <property type="protein sequence ID" value="MFD1951591.1"/>
    <property type="molecule type" value="Genomic_DNA"/>
</dbReference>
<proteinExistence type="predicted"/>
<dbReference type="RefSeq" id="WP_380930370.1">
    <property type="nucleotide sequence ID" value="NZ_JBHUGS010000003.1"/>
</dbReference>
<comment type="caution">
    <text evidence="1">The sequence shown here is derived from an EMBL/GenBank/DDBJ whole genome shotgun (WGS) entry which is preliminary data.</text>
</comment>
<gene>
    <name evidence="1" type="ORF">ACFSGX_12525</name>
</gene>
<evidence type="ECO:0000313" key="1">
    <source>
        <dbReference type="EMBL" id="MFD1951591.1"/>
    </source>
</evidence>
<dbReference type="Proteomes" id="UP001597400">
    <property type="component" value="Unassembled WGS sequence"/>
</dbReference>
<evidence type="ECO:0000313" key="2">
    <source>
        <dbReference type="Proteomes" id="UP001597400"/>
    </source>
</evidence>
<organism evidence="1 2">
    <name type="scientific">Sphingomonas arantia</name>
    <dbReference type="NCBI Taxonomy" id="1460676"/>
    <lineage>
        <taxon>Bacteria</taxon>
        <taxon>Pseudomonadati</taxon>
        <taxon>Pseudomonadota</taxon>
        <taxon>Alphaproteobacteria</taxon>
        <taxon>Sphingomonadales</taxon>
        <taxon>Sphingomonadaceae</taxon>
        <taxon>Sphingomonas</taxon>
    </lineage>
</organism>
<sequence>MSDDLLIRFEQIEGAFEDPVEAATFARLWLQVGDRFLSRSVNRKTGARDYLKLPLYNLATGIAENWWTLLYEPWRPEEATPKRMARHHLDAFVTGFVFPSFGIWSAGEEAITIETGRIHRFSRAPAREMLPSEREVAARVSRAPAVSQRSLSQIELVDESRERVTVSRQQLESQLFELVDTVLGWIESDGQSDPQLAERWAGVVRSLEDPEEHNYCTAAGRLGFDPYDPETPDISVFAAELPEDSFDDLCEAARFDELARASAWVSREQSTLDRAPVIDVSDFGKRPTIDPRIPSYEAGYRDAIALRSKLLLDDDPRRATRRLLGTAEVGQIDDAPPVVEGLLARGDTEIHARVAARSTAQWRFRECRAAYLGWNASPGDYPLLTTASTYRQQASRSFAAELLCPADYLRHKVGNGALTSDQLNDIAGALDCQPIIVEHQARNHNIPLRGFY</sequence>
<name>A0ABW4U010_9SPHN</name>
<reference evidence="2" key="1">
    <citation type="journal article" date="2019" name="Int. J. Syst. Evol. Microbiol.">
        <title>The Global Catalogue of Microorganisms (GCM) 10K type strain sequencing project: providing services to taxonomists for standard genome sequencing and annotation.</title>
        <authorList>
            <consortium name="The Broad Institute Genomics Platform"/>
            <consortium name="The Broad Institute Genome Sequencing Center for Infectious Disease"/>
            <person name="Wu L."/>
            <person name="Ma J."/>
        </authorList>
    </citation>
    <scope>NUCLEOTIDE SEQUENCE [LARGE SCALE GENOMIC DNA]</scope>
    <source>
        <strain evidence="2">CGMCC 1.12702</strain>
    </source>
</reference>
<accession>A0ABW4U010</accession>